<dbReference type="PANTHER" id="PTHR47505:SF1">
    <property type="entry name" value="DNA UTILIZATION PROTEIN YHGH"/>
    <property type="match status" value="1"/>
</dbReference>
<comment type="similarity">
    <text evidence="1">Belongs to the ComF/GntX family.</text>
</comment>
<evidence type="ECO:0000313" key="4">
    <source>
        <dbReference type="EMBL" id="MFC4158138.1"/>
    </source>
</evidence>
<name>A0ABV8MM27_9NEIS</name>
<dbReference type="Pfam" id="PF18912">
    <property type="entry name" value="DZR_2"/>
    <property type="match status" value="1"/>
</dbReference>
<dbReference type="InterPro" id="IPR029057">
    <property type="entry name" value="PRTase-like"/>
</dbReference>
<dbReference type="Gene3D" id="3.40.50.2020">
    <property type="match status" value="1"/>
</dbReference>
<dbReference type="InterPro" id="IPR044005">
    <property type="entry name" value="DZR_2"/>
</dbReference>
<dbReference type="EMBL" id="JBHSBU010000001">
    <property type="protein sequence ID" value="MFC4158138.1"/>
    <property type="molecule type" value="Genomic_DNA"/>
</dbReference>
<evidence type="ECO:0000259" key="3">
    <source>
        <dbReference type="Pfam" id="PF18912"/>
    </source>
</evidence>
<dbReference type="Proteomes" id="UP001595791">
    <property type="component" value="Unassembled WGS sequence"/>
</dbReference>
<keyword evidence="5" id="KW-1185">Reference proteome</keyword>
<feature type="domain" description="Phosphoribosyltransferase" evidence="2">
    <location>
        <begin position="213"/>
        <end position="275"/>
    </location>
</feature>
<dbReference type="InterPro" id="IPR051910">
    <property type="entry name" value="ComF/GntX_DNA_util-trans"/>
</dbReference>
<dbReference type="InterPro" id="IPR000836">
    <property type="entry name" value="PRTase_dom"/>
</dbReference>
<feature type="domain" description="Double zinc ribbon" evidence="3">
    <location>
        <begin position="60"/>
        <end position="113"/>
    </location>
</feature>
<proteinExistence type="inferred from homology"/>
<protein>
    <submittedName>
        <fullName evidence="4">ComF family protein</fullName>
    </submittedName>
</protein>
<dbReference type="PANTHER" id="PTHR47505">
    <property type="entry name" value="DNA UTILIZATION PROTEIN YHGH"/>
    <property type="match status" value="1"/>
</dbReference>
<sequence>MGFGLTLQGNGLRRDRLVHAGLFHDVDCFKVARLFRWTLPLSNFPSLIFNHCLNIAQRAFDLLLPAQCVLCGSAADRHGLCPGCRHDLPRADGPRCRLCAVALGSGDCCGDCLHHAPGFDHCLAACRYDWPLDALIPAFKYGGDLSLARPLASLLAERVAQAERPDLLLALPLHPQRQRQRGFNQSLLLARLVGARLGLPLDRRVLLRQRPTPPQASQSRAERRRAMRNAFTARRRLDGLHVVVVDDVMTSGASLDAAARALKAAGARRVDGWVVARADRL</sequence>
<dbReference type="Pfam" id="PF00156">
    <property type="entry name" value="Pribosyltran"/>
    <property type="match status" value="1"/>
</dbReference>
<comment type="caution">
    <text evidence="4">The sequence shown here is derived from an EMBL/GenBank/DDBJ whole genome shotgun (WGS) entry which is preliminary data.</text>
</comment>
<evidence type="ECO:0000313" key="5">
    <source>
        <dbReference type="Proteomes" id="UP001595791"/>
    </source>
</evidence>
<evidence type="ECO:0000259" key="2">
    <source>
        <dbReference type="Pfam" id="PF00156"/>
    </source>
</evidence>
<reference evidence="5" key="1">
    <citation type="journal article" date="2019" name="Int. J. Syst. Evol. Microbiol.">
        <title>The Global Catalogue of Microorganisms (GCM) 10K type strain sequencing project: providing services to taxonomists for standard genome sequencing and annotation.</title>
        <authorList>
            <consortium name="The Broad Institute Genomics Platform"/>
            <consortium name="The Broad Institute Genome Sequencing Center for Infectious Disease"/>
            <person name="Wu L."/>
            <person name="Ma J."/>
        </authorList>
    </citation>
    <scope>NUCLEOTIDE SEQUENCE [LARGE SCALE GENOMIC DNA]</scope>
    <source>
        <strain evidence="5">LMG 29894</strain>
    </source>
</reference>
<organism evidence="4 5">
    <name type="scientific">Chitinimonas lacunae</name>
    <dbReference type="NCBI Taxonomy" id="1963018"/>
    <lineage>
        <taxon>Bacteria</taxon>
        <taxon>Pseudomonadati</taxon>
        <taxon>Pseudomonadota</taxon>
        <taxon>Betaproteobacteria</taxon>
        <taxon>Neisseriales</taxon>
        <taxon>Chitinibacteraceae</taxon>
        <taxon>Chitinimonas</taxon>
    </lineage>
</organism>
<gene>
    <name evidence="4" type="ORF">ACFOW7_02080</name>
</gene>
<evidence type="ECO:0000256" key="1">
    <source>
        <dbReference type="ARBA" id="ARBA00008007"/>
    </source>
</evidence>
<dbReference type="RefSeq" id="WP_378160497.1">
    <property type="nucleotide sequence ID" value="NZ_JBHSBU010000001.1"/>
</dbReference>
<dbReference type="CDD" id="cd06223">
    <property type="entry name" value="PRTases_typeI"/>
    <property type="match status" value="1"/>
</dbReference>
<accession>A0ABV8MM27</accession>
<dbReference type="SUPFAM" id="SSF53271">
    <property type="entry name" value="PRTase-like"/>
    <property type="match status" value="1"/>
</dbReference>